<proteinExistence type="predicted"/>
<protein>
    <submittedName>
        <fullName evidence="2">Uncharacterized protein</fullName>
    </submittedName>
</protein>
<feature type="compositionally biased region" description="Basic and acidic residues" evidence="1">
    <location>
        <begin position="34"/>
        <end position="67"/>
    </location>
</feature>
<sequence length="67" mass="7569">MGHSGKNSRGARVGTRTRYGGIRLGYKKGTNSDGSRKMMTEAESITHRQQQDRKFQVDGNCHWEGEK</sequence>
<accession>A0A0F8WHX8</accession>
<evidence type="ECO:0000313" key="2">
    <source>
        <dbReference type="EMBL" id="KKK56218.1"/>
    </source>
</evidence>
<gene>
    <name evidence="2" type="ORF">LCGC14_3066760</name>
</gene>
<reference evidence="2" key="1">
    <citation type="journal article" date="2015" name="Nature">
        <title>Complex archaea that bridge the gap between prokaryotes and eukaryotes.</title>
        <authorList>
            <person name="Spang A."/>
            <person name="Saw J.H."/>
            <person name="Jorgensen S.L."/>
            <person name="Zaremba-Niedzwiedzka K."/>
            <person name="Martijn J."/>
            <person name="Lind A.E."/>
            <person name="van Eijk R."/>
            <person name="Schleper C."/>
            <person name="Guy L."/>
            <person name="Ettema T.J."/>
        </authorList>
    </citation>
    <scope>NUCLEOTIDE SEQUENCE</scope>
</reference>
<evidence type="ECO:0000256" key="1">
    <source>
        <dbReference type="SAM" id="MobiDB-lite"/>
    </source>
</evidence>
<comment type="caution">
    <text evidence="2">The sequence shown here is derived from an EMBL/GenBank/DDBJ whole genome shotgun (WGS) entry which is preliminary data.</text>
</comment>
<dbReference type="AlphaFoldDB" id="A0A0F8WHX8"/>
<feature type="region of interest" description="Disordered" evidence="1">
    <location>
        <begin position="1"/>
        <end position="67"/>
    </location>
</feature>
<name>A0A0F8WHX8_9ZZZZ</name>
<organism evidence="2">
    <name type="scientific">marine sediment metagenome</name>
    <dbReference type="NCBI Taxonomy" id="412755"/>
    <lineage>
        <taxon>unclassified sequences</taxon>
        <taxon>metagenomes</taxon>
        <taxon>ecological metagenomes</taxon>
    </lineage>
</organism>
<dbReference type="EMBL" id="LAZR01065102">
    <property type="protein sequence ID" value="KKK56218.1"/>
    <property type="molecule type" value="Genomic_DNA"/>
</dbReference>